<evidence type="ECO:0000313" key="2">
    <source>
        <dbReference type="EMBL" id="CAI9163956.1"/>
    </source>
</evidence>
<proteinExistence type="predicted"/>
<dbReference type="Proteomes" id="UP001176941">
    <property type="component" value="Chromosome 21"/>
</dbReference>
<sequence length="224" mass="24812">MTIRHQGQQYRPRMAFLRKLPRRLLVHVGLRGPDCPEGVYMPRLLQEASSDSSDPRGERTGMHLTLHSFFPWISTQPLRPLARIRLPNRHYKDRFDYCPHFTEASDSTPGVGEDRGGGRLECEREGCRISSAGPRRGRMKTQVMRLVCSHTSVSQNLRAVVPGLPEGSDRPVMTCVTAGKCGLVISVCLRVCVLRKGSSGGMHTEHKDDGGPEKGHSNSLCGAL</sequence>
<evidence type="ECO:0000313" key="3">
    <source>
        <dbReference type="Proteomes" id="UP001176941"/>
    </source>
</evidence>
<gene>
    <name evidence="2" type="ORF">MRATA1EN1_LOCUS12918</name>
</gene>
<accession>A0ABN8YTK0</accession>
<protein>
    <submittedName>
        <fullName evidence="2">Uncharacterized protein</fullName>
    </submittedName>
</protein>
<keyword evidence="3" id="KW-1185">Reference proteome</keyword>
<name>A0ABN8YTK0_RANTA</name>
<evidence type="ECO:0000256" key="1">
    <source>
        <dbReference type="SAM" id="MobiDB-lite"/>
    </source>
</evidence>
<feature type="region of interest" description="Disordered" evidence="1">
    <location>
        <begin position="198"/>
        <end position="224"/>
    </location>
</feature>
<dbReference type="EMBL" id="OX459957">
    <property type="protein sequence ID" value="CAI9163956.1"/>
    <property type="molecule type" value="Genomic_DNA"/>
</dbReference>
<reference evidence="2" key="1">
    <citation type="submission" date="2023-04" db="EMBL/GenBank/DDBJ databases">
        <authorList>
            <consortium name="ELIXIR-Norway"/>
        </authorList>
    </citation>
    <scope>NUCLEOTIDE SEQUENCE [LARGE SCALE GENOMIC DNA]</scope>
</reference>
<feature type="compositionally biased region" description="Basic and acidic residues" evidence="1">
    <location>
        <begin position="203"/>
        <end position="216"/>
    </location>
</feature>
<organism evidence="2 3">
    <name type="scientific">Rangifer tarandus platyrhynchus</name>
    <name type="common">Svalbard reindeer</name>
    <dbReference type="NCBI Taxonomy" id="3082113"/>
    <lineage>
        <taxon>Eukaryota</taxon>
        <taxon>Metazoa</taxon>
        <taxon>Chordata</taxon>
        <taxon>Craniata</taxon>
        <taxon>Vertebrata</taxon>
        <taxon>Euteleostomi</taxon>
        <taxon>Mammalia</taxon>
        <taxon>Eutheria</taxon>
        <taxon>Laurasiatheria</taxon>
        <taxon>Artiodactyla</taxon>
        <taxon>Ruminantia</taxon>
        <taxon>Pecora</taxon>
        <taxon>Cervidae</taxon>
        <taxon>Odocoileinae</taxon>
        <taxon>Rangifer</taxon>
    </lineage>
</organism>